<feature type="domain" description="Thioredoxin" evidence="5">
    <location>
        <begin position="41"/>
        <end position="157"/>
    </location>
</feature>
<feature type="transmembrane region" description="Helical" evidence="4">
    <location>
        <begin position="6"/>
        <end position="23"/>
    </location>
</feature>
<dbReference type="InterPro" id="IPR013766">
    <property type="entry name" value="Thioredoxin_domain"/>
</dbReference>
<organism evidence="6 7">
    <name type="scientific">Ornithinibacillus massiliensis</name>
    <dbReference type="NCBI Taxonomy" id="1944633"/>
    <lineage>
        <taxon>Bacteria</taxon>
        <taxon>Bacillati</taxon>
        <taxon>Bacillota</taxon>
        <taxon>Bacilli</taxon>
        <taxon>Bacillales</taxon>
        <taxon>Bacillaceae</taxon>
        <taxon>Ornithinibacillus</taxon>
    </lineage>
</organism>
<protein>
    <submittedName>
        <fullName evidence="6">Thioredoxin family protein</fullName>
    </submittedName>
</protein>
<evidence type="ECO:0000256" key="2">
    <source>
        <dbReference type="ARBA" id="ARBA00023157"/>
    </source>
</evidence>
<comment type="similarity">
    <text evidence="1">Belongs to the thioredoxin family.</text>
</comment>
<dbReference type="PROSITE" id="PS51352">
    <property type="entry name" value="THIOREDOXIN_2"/>
    <property type="match status" value="1"/>
</dbReference>
<keyword evidence="3" id="KW-0676">Redox-active center</keyword>
<keyword evidence="2" id="KW-1015">Disulfide bond</keyword>
<name>A0ABS5MDV7_9BACI</name>
<evidence type="ECO:0000313" key="7">
    <source>
        <dbReference type="Proteomes" id="UP000681870"/>
    </source>
</evidence>
<dbReference type="InterPro" id="IPR036249">
    <property type="entry name" value="Thioredoxin-like_sf"/>
</dbReference>
<sequence>MQKKMIIIIAAVVVLFFALYFVIDYKNNKALEGNNPYGKTNLEQATIDQLNDPNYQNQILPEALNEKVENGESVTVYYYSPICVYCKATTPYLVPLAEEMGVDMVKLNLLEFSTEGNKYGIQSTPTLVHYEDGKEVARLEGQQEKEVYAAFFEEYVLK</sequence>
<keyword evidence="7" id="KW-1185">Reference proteome</keyword>
<evidence type="ECO:0000256" key="1">
    <source>
        <dbReference type="ARBA" id="ARBA00008987"/>
    </source>
</evidence>
<dbReference type="CDD" id="cd02947">
    <property type="entry name" value="TRX_family"/>
    <property type="match status" value="1"/>
</dbReference>
<dbReference type="RefSeq" id="WP_211741734.1">
    <property type="nucleotide sequence ID" value="NZ_JAGXBY010000003.1"/>
</dbReference>
<evidence type="ECO:0000259" key="5">
    <source>
        <dbReference type="PROSITE" id="PS51352"/>
    </source>
</evidence>
<keyword evidence="4" id="KW-1133">Transmembrane helix</keyword>
<dbReference type="PANTHER" id="PTHR45663">
    <property type="entry name" value="GEO12009P1"/>
    <property type="match status" value="1"/>
</dbReference>
<dbReference type="PANTHER" id="PTHR45663:SF11">
    <property type="entry name" value="GEO12009P1"/>
    <property type="match status" value="1"/>
</dbReference>
<comment type="caution">
    <text evidence="6">The sequence shown here is derived from an EMBL/GenBank/DDBJ whole genome shotgun (WGS) entry which is preliminary data.</text>
</comment>
<dbReference type="SUPFAM" id="SSF52833">
    <property type="entry name" value="Thioredoxin-like"/>
    <property type="match status" value="1"/>
</dbReference>
<evidence type="ECO:0000313" key="6">
    <source>
        <dbReference type="EMBL" id="MBS3680517.1"/>
    </source>
</evidence>
<evidence type="ECO:0000256" key="3">
    <source>
        <dbReference type="ARBA" id="ARBA00023284"/>
    </source>
</evidence>
<evidence type="ECO:0000256" key="4">
    <source>
        <dbReference type="SAM" id="Phobius"/>
    </source>
</evidence>
<reference evidence="6 7" key="1">
    <citation type="submission" date="2021-05" db="EMBL/GenBank/DDBJ databases">
        <title>Ornithinibacillus massiliensis sp. nov.</title>
        <authorList>
            <person name="Iwaza R."/>
            <person name="Lagier J.-C."/>
            <person name="Raoult D."/>
        </authorList>
    </citation>
    <scope>NUCLEOTIDE SEQUENCE [LARGE SCALE GENOMIC DNA]</scope>
    <source>
        <strain evidence="6 7">Marseille-P3601</strain>
    </source>
</reference>
<gene>
    <name evidence="6" type="ORF">KGF86_09845</name>
</gene>
<dbReference type="Pfam" id="PF00085">
    <property type="entry name" value="Thioredoxin"/>
    <property type="match status" value="1"/>
</dbReference>
<dbReference type="EMBL" id="JAGXBY010000003">
    <property type="protein sequence ID" value="MBS3680517.1"/>
    <property type="molecule type" value="Genomic_DNA"/>
</dbReference>
<keyword evidence="4" id="KW-0472">Membrane</keyword>
<keyword evidence="4" id="KW-0812">Transmembrane</keyword>
<dbReference type="Proteomes" id="UP000681870">
    <property type="component" value="Unassembled WGS sequence"/>
</dbReference>
<accession>A0ABS5MDV7</accession>
<proteinExistence type="inferred from homology"/>
<dbReference type="Gene3D" id="3.40.30.10">
    <property type="entry name" value="Glutaredoxin"/>
    <property type="match status" value="1"/>
</dbReference>